<dbReference type="AlphaFoldDB" id="A0A9J6CSK9"/>
<keyword evidence="2" id="KW-0732">Signal</keyword>
<feature type="chain" id="PRO_5039916331" evidence="2">
    <location>
        <begin position="20"/>
        <end position="74"/>
    </location>
</feature>
<keyword evidence="1" id="KW-1133">Transmembrane helix</keyword>
<organism evidence="3 4">
    <name type="scientific">Polypedilum vanderplanki</name>
    <name type="common">Sleeping chironomid midge</name>
    <dbReference type="NCBI Taxonomy" id="319348"/>
    <lineage>
        <taxon>Eukaryota</taxon>
        <taxon>Metazoa</taxon>
        <taxon>Ecdysozoa</taxon>
        <taxon>Arthropoda</taxon>
        <taxon>Hexapoda</taxon>
        <taxon>Insecta</taxon>
        <taxon>Pterygota</taxon>
        <taxon>Neoptera</taxon>
        <taxon>Endopterygota</taxon>
        <taxon>Diptera</taxon>
        <taxon>Nematocera</taxon>
        <taxon>Chironomoidea</taxon>
        <taxon>Chironomidae</taxon>
        <taxon>Chironominae</taxon>
        <taxon>Polypedilum</taxon>
        <taxon>Polypedilum</taxon>
    </lineage>
</organism>
<evidence type="ECO:0000313" key="4">
    <source>
        <dbReference type="Proteomes" id="UP001107558"/>
    </source>
</evidence>
<evidence type="ECO:0000256" key="2">
    <source>
        <dbReference type="SAM" id="SignalP"/>
    </source>
</evidence>
<comment type="caution">
    <text evidence="3">The sequence shown here is derived from an EMBL/GenBank/DDBJ whole genome shotgun (WGS) entry which is preliminary data.</text>
</comment>
<accession>A0A9J6CSK9</accession>
<name>A0A9J6CSK9_POLVA</name>
<feature type="signal peptide" evidence="2">
    <location>
        <begin position="1"/>
        <end position="19"/>
    </location>
</feature>
<evidence type="ECO:0000256" key="1">
    <source>
        <dbReference type="SAM" id="Phobius"/>
    </source>
</evidence>
<dbReference type="Proteomes" id="UP001107558">
    <property type="component" value="Chromosome 1"/>
</dbReference>
<reference evidence="3" key="1">
    <citation type="submission" date="2021-03" db="EMBL/GenBank/DDBJ databases">
        <title>Chromosome level genome of the anhydrobiotic midge Polypedilum vanderplanki.</title>
        <authorList>
            <person name="Yoshida Y."/>
            <person name="Kikawada T."/>
            <person name="Gusev O."/>
        </authorList>
    </citation>
    <scope>NUCLEOTIDE SEQUENCE</scope>
    <source>
        <strain evidence="3">NIAS01</strain>
        <tissue evidence="3">Whole body or cell culture</tissue>
    </source>
</reference>
<proteinExistence type="predicted"/>
<gene>
    <name evidence="3" type="ORF">PVAND_013773</name>
</gene>
<protein>
    <submittedName>
        <fullName evidence="3">Uncharacterized protein</fullName>
    </submittedName>
</protein>
<keyword evidence="1" id="KW-0812">Transmembrane</keyword>
<keyword evidence="4" id="KW-1185">Reference proteome</keyword>
<keyword evidence="1" id="KW-0472">Membrane</keyword>
<sequence length="74" mass="8039">MKFQLFLLLALSLLMLAYADSGENANHTAKVIYGIAGFLLFIGLVVCLLRFCCGYGCPCCPANNHGQPNMIIVK</sequence>
<evidence type="ECO:0000313" key="3">
    <source>
        <dbReference type="EMBL" id="KAG5684547.1"/>
    </source>
</evidence>
<dbReference type="EMBL" id="JADBJN010000001">
    <property type="protein sequence ID" value="KAG5684547.1"/>
    <property type="molecule type" value="Genomic_DNA"/>
</dbReference>
<feature type="transmembrane region" description="Helical" evidence="1">
    <location>
        <begin position="31"/>
        <end position="49"/>
    </location>
</feature>